<proteinExistence type="inferred from homology"/>
<keyword evidence="8 13" id="KW-0560">Oxidoreductase</keyword>
<dbReference type="PRINTS" id="PR00385">
    <property type="entry name" value="P450"/>
</dbReference>
<evidence type="ECO:0000256" key="8">
    <source>
        <dbReference type="ARBA" id="ARBA00023002"/>
    </source>
</evidence>
<evidence type="ECO:0000256" key="4">
    <source>
        <dbReference type="ARBA" id="ARBA00022617"/>
    </source>
</evidence>
<organism evidence="15 16">
    <name type="scientific">Linum tenue</name>
    <dbReference type="NCBI Taxonomy" id="586396"/>
    <lineage>
        <taxon>Eukaryota</taxon>
        <taxon>Viridiplantae</taxon>
        <taxon>Streptophyta</taxon>
        <taxon>Embryophyta</taxon>
        <taxon>Tracheophyta</taxon>
        <taxon>Spermatophyta</taxon>
        <taxon>Magnoliopsida</taxon>
        <taxon>eudicotyledons</taxon>
        <taxon>Gunneridae</taxon>
        <taxon>Pentapetalae</taxon>
        <taxon>rosids</taxon>
        <taxon>fabids</taxon>
        <taxon>Malpighiales</taxon>
        <taxon>Linaceae</taxon>
        <taxon>Linum</taxon>
    </lineage>
</organism>
<dbReference type="PANTHER" id="PTHR47955">
    <property type="entry name" value="CYTOCHROME P450 FAMILY 71 PROTEIN"/>
    <property type="match status" value="1"/>
</dbReference>
<name>A0AAV0IP32_9ROSI</name>
<protein>
    <recommendedName>
        <fullName evidence="17">Cytochrome P450</fullName>
    </recommendedName>
</protein>
<evidence type="ECO:0000256" key="2">
    <source>
        <dbReference type="ARBA" id="ARBA00004167"/>
    </source>
</evidence>
<dbReference type="GO" id="GO:0016705">
    <property type="term" value="F:oxidoreductase activity, acting on paired donors, with incorporation or reduction of molecular oxygen"/>
    <property type="evidence" value="ECO:0007669"/>
    <property type="project" value="InterPro"/>
</dbReference>
<dbReference type="FunFam" id="1.10.630.10:FF:000011">
    <property type="entry name" value="Cytochrome P450 83B1"/>
    <property type="match status" value="1"/>
</dbReference>
<dbReference type="AlphaFoldDB" id="A0AAV0IP32"/>
<comment type="cofactor">
    <cofactor evidence="1 12">
        <name>heme</name>
        <dbReference type="ChEBI" id="CHEBI:30413"/>
    </cofactor>
</comment>
<keyword evidence="7 14" id="KW-1133">Transmembrane helix</keyword>
<evidence type="ECO:0000256" key="9">
    <source>
        <dbReference type="ARBA" id="ARBA00023004"/>
    </source>
</evidence>
<dbReference type="PANTHER" id="PTHR47955:SF22">
    <property type="entry name" value="CYTOCHROME P450 83B1-LIKE"/>
    <property type="match status" value="1"/>
</dbReference>
<dbReference type="InterPro" id="IPR002401">
    <property type="entry name" value="Cyt_P450_E_grp-I"/>
</dbReference>
<dbReference type="InterPro" id="IPR017972">
    <property type="entry name" value="Cyt_P450_CS"/>
</dbReference>
<keyword evidence="10 13" id="KW-0503">Monooxygenase</keyword>
<keyword evidence="11 14" id="KW-0472">Membrane</keyword>
<evidence type="ECO:0000256" key="1">
    <source>
        <dbReference type="ARBA" id="ARBA00001971"/>
    </source>
</evidence>
<reference evidence="15" key="1">
    <citation type="submission" date="2022-08" db="EMBL/GenBank/DDBJ databases">
        <authorList>
            <person name="Gutierrez-Valencia J."/>
        </authorList>
    </citation>
    <scope>NUCLEOTIDE SEQUENCE</scope>
</reference>
<dbReference type="SUPFAM" id="SSF48264">
    <property type="entry name" value="Cytochrome P450"/>
    <property type="match status" value="1"/>
</dbReference>
<dbReference type="Gene3D" id="1.10.630.10">
    <property type="entry name" value="Cytochrome P450"/>
    <property type="match status" value="1"/>
</dbReference>
<dbReference type="GO" id="GO:0004497">
    <property type="term" value="F:monooxygenase activity"/>
    <property type="evidence" value="ECO:0007669"/>
    <property type="project" value="UniProtKB-KW"/>
</dbReference>
<dbReference type="CDD" id="cd11072">
    <property type="entry name" value="CYP71-like"/>
    <property type="match status" value="1"/>
</dbReference>
<evidence type="ECO:0008006" key="17">
    <source>
        <dbReference type="Google" id="ProtNLM"/>
    </source>
</evidence>
<sequence>MASQLLYLILALPVIITLLMFLHRYKHKQTSSSHLPPGPPGLPLIGNLFDIDSSAPHRSLWRLSQVYGTLMSLKLGRTRVLVVSSARMAEEVMKTQDLVFCSRPSLTGPNHLSYDRLDVAFAPYDAYWREIRKICVVHLFNSNRVQSFCPIREGEVNQMIERISKYISYDSKPFNLSESMLSMTSTIICRTAFGKSLEGNYGADMRSKLELMLRESGAMFTGFFFSDHFPSLGFLDRFTGMMVRLKNNRKELDAFYQDIIDEHLDPKRAMSAHKDVLDVLLGIMKEGPFKVQLTVDHIKGILMNIFIAGTDTSAATVVWAMAYLMKNPTTLRKAQEEVRQVIEKKGFVKEEDIEQLPYLKAVVKETMRLQPAAPLLLPRESSQDCDLNGYKIPTKTTVYVNAWAIGRDPEAWGENPEKFKPERFMQKSIDMKGTDFGLIPFGAGRRMCPGIHMGLVTVELSLANLLYGFDWEMPVGMKSGDLDMEVSPGLTMHKKNALWLVPKKYVCI</sequence>
<feature type="transmembrane region" description="Helical" evidence="14">
    <location>
        <begin position="301"/>
        <end position="325"/>
    </location>
</feature>
<evidence type="ECO:0000256" key="3">
    <source>
        <dbReference type="ARBA" id="ARBA00010617"/>
    </source>
</evidence>
<evidence type="ECO:0000313" key="15">
    <source>
        <dbReference type="EMBL" id="CAI0399168.1"/>
    </source>
</evidence>
<dbReference type="EMBL" id="CAMGYJ010000004">
    <property type="protein sequence ID" value="CAI0399168.1"/>
    <property type="molecule type" value="Genomic_DNA"/>
</dbReference>
<evidence type="ECO:0000256" key="13">
    <source>
        <dbReference type="RuleBase" id="RU000461"/>
    </source>
</evidence>
<evidence type="ECO:0000256" key="11">
    <source>
        <dbReference type="ARBA" id="ARBA00023136"/>
    </source>
</evidence>
<evidence type="ECO:0000313" key="16">
    <source>
        <dbReference type="Proteomes" id="UP001154282"/>
    </source>
</evidence>
<dbReference type="PRINTS" id="PR00463">
    <property type="entry name" value="EP450I"/>
</dbReference>
<dbReference type="InterPro" id="IPR036396">
    <property type="entry name" value="Cyt_P450_sf"/>
</dbReference>
<accession>A0AAV0IP32</accession>
<gene>
    <name evidence="15" type="ORF">LITE_LOCUS10196</name>
</gene>
<feature type="transmembrane region" description="Helical" evidence="14">
    <location>
        <begin position="6"/>
        <end position="25"/>
    </location>
</feature>
<evidence type="ECO:0000256" key="10">
    <source>
        <dbReference type="ARBA" id="ARBA00023033"/>
    </source>
</evidence>
<dbReference type="PROSITE" id="PS00086">
    <property type="entry name" value="CYTOCHROME_P450"/>
    <property type="match status" value="1"/>
</dbReference>
<evidence type="ECO:0000256" key="7">
    <source>
        <dbReference type="ARBA" id="ARBA00022989"/>
    </source>
</evidence>
<feature type="binding site" description="axial binding residue" evidence="12">
    <location>
        <position position="448"/>
    </location>
    <ligand>
        <name>heme</name>
        <dbReference type="ChEBI" id="CHEBI:30413"/>
    </ligand>
    <ligandPart>
        <name>Fe</name>
        <dbReference type="ChEBI" id="CHEBI:18248"/>
    </ligandPart>
</feature>
<dbReference type="Proteomes" id="UP001154282">
    <property type="component" value="Unassembled WGS sequence"/>
</dbReference>
<evidence type="ECO:0000256" key="5">
    <source>
        <dbReference type="ARBA" id="ARBA00022692"/>
    </source>
</evidence>
<evidence type="ECO:0000256" key="14">
    <source>
        <dbReference type="SAM" id="Phobius"/>
    </source>
</evidence>
<keyword evidence="5 14" id="KW-0812">Transmembrane</keyword>
<dbReference type="GO" id="GO:0016020">
    <property type="term" value="C:membrane"/>
    <property type="evidence" value="ECO:0007669"/>
    <property type="project" value="UniProtKB-SubCell"/>
</dbReference>
<dbReference type="GO" id="GO:0020037">
    <property type="term" value="F:heme binding"/>
    <property type="evidence" value="ECO:0007669"/>
    <property type="project" value="InterPro"/>
</dbReference>
<dbReference type="InterPro" id="IPR001128">
    <property type="entry name" value="Cyt_P450"/>
</dbReference>
<dbReference type="GO" id="GO:0005506">
    <property type="term" value="F:iron ion binding"/>
    <property type="evidence" value="ECO:0007669"/>
    <property type="project" value="InterPro"/>
</dbReference>
<keyword evidence="6 12" id="KW-0479">Metal-binding</keyword>
<comment type="subcellular location">
    <subcellularLocation>
        <location evidence="2">Membrane</location>
        <topology evidence="2">Single-pass membrane protein</topology>
    </subcellularLocation>
</comment>
<comment type="similarity">
    <text evidence="3 13">Belongs to the cytochrome P450 family.</text>
</comment>
<dbReference type="Pfam" id="PF00067">
    <property type="entry name" value="p450"/>
    <property type="match status" value="1"/>
</dbReference>
<comment type="caution">
    <text evidence="15">The sequence shown here is derived from an EMBL/GenBank/DDBJ whole genome shotgun (WGS) entry which is preliminary data.</text>
</comment>
<evidence type="ECO:0000256" key="12">
    <source>
        <dbReference type="PIRSR" id="PIRSR602401-1"/>
    </source>
</evidence>
<keyword evidence="16" id="KW-1185">Reference proteome</keyword>
<keyword evidence="4 12" id="KW-0349">Heme</keyword>
<evidence type="ECO:0000256" key="6">
    <source>
        <dbReference type="ARBA" id="ARBA00022723"/>
    </source>
</evidence>
<keyword evidence="9 12" id="KW-0408">Iron</keyword>